<keyword evidence="2" id="KW-0443">Lipid metabolism</keyword>
<evidence type="ECO:0000313" key="6">
    <source>
        <dbReference type="Proteomes" id="UP000295301"/>
    </source>
</evidence>
<evidence type="ECO:0000256" key="2">
    <source>
        <dbReference type="RuleBase" id="RU364072"/>
    </source>
</evidence>
<gene>
    <name evidence="5" type="primary">accB</name>
    <name evidence="5" type="ORF">E1832_13660</name>
</gene>
<evidence type="ECO:0000256" key="1">
    <source>
        <dbReference type="ARBA" id="ARBA00003761"/>
    </source>
</evidence>
<feature type="domain" description="Lipoyl-binding" evidence="4">
    <location>
        <begin position="85"/>
        <end position="161"/>
    </location>
</feature>
<keyword evidence="2" id="KW-0276">Fatty acid metabolism</keyword>
<dbReference type="UniPathway" id="UPA00094"/>
<sequence length="164" mass="17252">MTLKQTDIEALVQLFGESDWKEMHLTLGDEEMFLSKDPNAAGPATAVAAPPAPVAGPASPPDRAAPPPPSGGGVETAAAADRTGWVAIKAPNLGTFYRAPSPEADPYVTLGGQVTEETEVCLVEVMKLFTTIRAGMTGIVREIVAEDGEMVEFGATLMWIEPEV</sequence>
<dbReference type="PROSITE" id="PS50968">
    <property type="entry name" value="BIOTINYL_LIPOYL"/>
    <property type="match status" value="1"/>
</dbReference>
<dbReference type="RefSeq" id="WP_133360318.1">
    <property type="nucleotide sequence ID" value="NZ_SMUV01000068.1"/>
</dbReference>
<feature type="compositionally biased region" description="Low complexity" evidence="3">
    <location>
        <begin position="38"/>
        <end position="49"/>
    </location>
</feature>
<comment type="pathway">
    <text evidence="2">Lipid metabolism; fatty acid biosynthesis.</text>
</comment>
<dbReference type="SUPFAM" id="SSF51230">
    <property type="entry name" value="Single hybrid motif"/>
    <property type="match status" value="1"/>
</dbReference>
<dbReference type="Proteomes" id="UP000295301">
    <property type="component" value="Unassembled WGS sequence"/>
</dbReference>
<feature type="region of interest" description="Disordered" evidence="3">
    <location>
        <begin position="34"/>
        <end position="77"/>
    </location>
</feature>
<keyword evidence="2" id="KW-0275">Fatty acid biosynthesis</keyword>
<proteinExistence type="predicted"/>
<protein>
    <recommendedName>
        <fullName evidence="2">Biotin carboxyl carrier protein of acetyl-CoA carboxylase</fullName>
    </recommendedName>
</protein>
<evidence type="ECO:0000256" key="3">
    <source>
        <dbReference type="SAM" id="MobiDB-lite"/>
    </source>
</evidence>
<dbReference type="GO" id="GO:0003989">
    <property type="term" value="F:acetyl-CoA carboxylase activity"/>
    <property type="evidence" value="ECO:0007669"/>
    <property type="project" value="InterPro"/>
</dbReference>
<organism evidence="5 6">
    <name type="scientific">Antarcticimicrobium luteum</name>
    <dbReference type="NCBI Taxonomy" id="2547397"/>
    <lineage>
        <taxon>Bacteria</taxon>
        <taxon>Pseudomonadati</taxon>
        <taxon>Pseudomonadota</taxon>
        <taxon>Alphaproteobacteria</taxon>
        <taxon>Rhodobacterales</taxon>
        <taxon>Paracoccaceae</taxon>
        <taxon>Antarcticimicrobium</taxon>
    </lineage>
</organism>
<keyword evidence="2" id="KW-0444">Lipid biosynthesis</keyword>
<evidence type="ECO:0000313" key="5">
    <source>
        <dbReference type="EMBL" id="TDK45703.1"/>
    </source>
</evidence>
<comment type="caution">
    <text evidence="5">The sequence shown here is derived from an EMBL/GenBank/DDBJ whole genome shotgun (WGS) entry which is preliminary data.</text>
</comment>
<dbReference type="OrthoDB" id="9811735at2"/>
<dbReference type="InterPro" id="IPR000089">
    <property type="entry name" value="Biotin_lipoyl"/>
</dbReference>
<keyword evidence="2" id="KW-0092">Biotin</keyword>
<dbReference type="GO" id="GO:0009317">
    <property type="term" value="C:acetyl-CoA carboxylase complex"/>
    <property type="evidence" value="ECO:0007669"/>
    <property type="project" value="InterPro"/>
</dbReference>
<dbReference type="EMBL" id="SMUV01000068">
    <property type="protein sequence ID" value="TDK45703.1"/>
    <property type="molecule type" value="Genomic_DNA"/>
</dbReference>
<keyword evidence="6" id="KW-1185">Reference proteome</keyword>
<dbReference type="NCBIfam" id="TIGR00531">
    <property type="entry name" value="BCCP"/>
    <property type="match status" value="1"/>
</dbReference>
<dbReference type="GO" id="GO:0006633">
    <property type="term" value="P:fatty acid biosynthetic process"/>
    <property type="evidence" value="ECO:0007669"/>
    <property type="project" value="UniProtKB-UniPathway"/>
</dbReference>
<dbReference type="CDD" id="cd06850">
    <property type="entry name" value="biotinyl_domain"/>
    <property type="match status" value="1"/>
</dbReference>
<accession>A0A4R5V1R0</accession>
<dbReference type="AlphaFoldDB" id="A0A4R5V1R0"/>
<dbReference type="InterPro" id="IPR001249">
    <property type="entry name" value="AcCoA_biotinCC"/>
</dbReference>
<name>A0A4R5V1R0_9RHOB</name>
<evidence type="ECO:0000259" key="4">
    <source>
        <dbReference type="PROSITE" id="PS50968"/>
    </source>
</evidence>
<comment type="function">
    <text evidence="1 2">This protein is a component of the acetyl coenzyme A carboxylase complex; first, biotin carboxylase catalyzes the carboxylation of the carrier protein and then the transcarboxylase transfers the carboxyl group to form malonyl-CoA.</text>
</comment>
<reference evidence="5 6" key="1">
    <citation type="submission" date="2019-03" db="EMBL/GenBank/DDBJ databases">
        <title>Ruegeria lutea sp. nov., a novel strain, isolated from marine sediment, the Masan Bay, South Korea.</title>
        <authorList>
            <person name="Kim J."/>
            <person name="Kim D.-Y."/>
            <person name="Lee S.-S."/>
        </authorList>
    </citation>
    <scope>NUCLEOTIDE SEQUENCE [LARGE SCALE GENOMIC DNA]</scope>
    <source>
        <strain evidence="5 6">318-1</strain>
    </source>
</reference>
<dbReference type="Gene3D" id="2.40.50.100">
    <property type="match status" value="1"/>
</dbReference>
<dbReference type="Pfam" id="PF00364">
    <property type="entry name" value="Biotin_lipoyl"/>
    <property type="match status" value="1"/>
</dbReference>
<feature type="compositionally biased region" description="Pro residues" evidence="3">
    <location>
        <begin position="50"/>
        <end position="70"/>
    </location>
</feature>
<dbReference type="PRINTS" id="PR01071">
    <property type="entry name" value="ACOABIOTINCC"/>
</dbReference>
<dbReference type="InterPro" id="IPR011053">
    <property type="entry name" value="Single_hybrid_motif"/>
</dbReference>